<proteinExistence type="inferred from homology"/>
<evidence type="ECO:0000313" key="5">
    <source>
        <dbReference type="EMBL" id="AAY49452.1"/>
    </source>
</evidence>
<organism evidence="5 6">
    <name type="scientific">Xanthomonas campestris pv. campestris (strain 8004)</name>
    <dbReference type="NCBI Taxonomy" id="314565"/>
    <lineage>
        <taxon>Bacteria</taxon>
        <taxon>Pseudomonadati</taxon>
        <taxon>Pseudomonadota</taxon>
        <taxon>Gammaproteobacteria</taxon>
        <taxon>Lysobacterales</taxon>
        <taxon>Lysobacteraceae</taxon>
        <taxon>Xanthomonas</taxon>
    </lineage>
</organism>
<evidence type="ECO:0000256" key="3">
    <source>
        <dbReference type="SAM" id="MobiDB-lite"/>
    </source>
</evidence>
<feature type="region of interest" description="Disordered" evidence="3">
    <location>
        <begin position="519"/>
        <end position="557"/>
    </location>
</feature>
<feature type="domain" description="MobA/MobL protein" evidence="4">
    <location>
        <begin position="28"/>
        <end position="217"/>
    </location>
</feature>
<dbReference type="Proteomes" id="UP000000420">
    <property type="component" value="Chromosome"/>
</dbReference>
<dbReference type="Gene3D" id="3.30.930.30">
    <property type="match status" value="1"/>
</dbReference>
<evidence type="ECO:0000256" key="2">
    <source>
        <dbReference type="ARBA" id="ARBA00022971"/>
    </source>
</evidence>
<gene>
    <name evidence="5" type="ordered locus">XC_2402</name>
</gene>
<evidence type="ECO:0000313" key="6">
    <source>
        <dbReference type="Proteomes" id="UP000000420"/>
    </source>
</evidence>
<reference evidence="5 6" key="1">
    <citation type="journal article" date="2005" name="Genome Res.">
        <title>Comparative and functional genomic analyses of the pathogenicity of phytopathogen Xanthomonas campestris pv. campestris.</title>
        <authorList>
            <person name="Qian W."/>
            <person name="Jia Y."/>
            <person name="Ren S.X."/>
            <person name="He Y.Q."/>
            <person name="Feng J.X."/>
            <person name="Lu L.F."/>
            <person name="Sun Q."/>
            <person name="Ying G."/>
            <person name="Tang D.J."/>
            <person name="Tang H."/>
            <person name="Wu W."/>
            <person name="Hao P."/>
            <person name="Wang L."/>
            <person name="Jiang B.L."/>
            <person name="Zeng S."/>
            <person name="Gu W.Y."/>
            <person name="Lu G."/>
            <person name="Rong L."/>
            <person name="Tian Y."/>
            <person name="Yao Z."/>
            <person name="Fu G."/>
            <person name="Chen B."/>
            <person name="Fang R."/>
            <person name="Qiang B."/>
            <person name="Chen Z."/>
            <person name="Zhao G.P."/>
            <person name="Tang J.L."/>
            <person name="He C."/>
        </authorList>
    </citation>
    <scope>NUCLEOTIDE SEQUENCE [LARGE SCALE GENOMIC DNA]</scope>
    <source>
        <strain evidence="5 6">8004</strain>
    </source>
</reference>
<comment type="similarity">
    <text evidence="1">Belongs to the MobA/MobL family.</text>
</comment>
<evidence type="ECO:0000259" key="4">
    <source>
        <dbReference type="Pfam" id="PF03389"/>
    </source>
</evidence>
<sequence>MCAPQTGVSQMAIYHATMKSFSRGNGDSSVAAAAYRAGFDLLDMSTGLGHNYSHRGGVDFHQMLAPKGAPEWCFDAQYFWNANEAAETRKNARVCREVEVSLPHQLDPHQRRALALALGQLLVNRFKVAVLVAVHTPSKYGDQRNHHVHLLMSARQVGPGGLGERACAEFDARQGGGTRALRQIRKDIAMVINAHLKNADYSTRVDHRSLRAQAHEAARNGEFERARELTRRPGKHLGKAKVAVMRKTKFTAEVRGRGGQAAALALSKLVAEHMTKSGGVVHEVPSSHSHAAALRDRANAQASGLDGRTAVGQTRLSGAERVRQIKERLARAPAPRPGLYTPYSGQTRHLSRVTRLARSSGRPDSEVLNQEAQLIEDWLEAQREVAQQSLEVLRQIPGIQIEPEFQRAYSTLVCRRADSYATKPFFFEDTEMLARSISKYAHALVRPYKARVAVLDAQAKLYEQEYDPDTKVVARAQRRLARTKRHVSPRIQAIQQGRIKRARKAMVETAEALEKNFSPQPIEVLTPEASGEDALPPQAEGGAEHWELKFRPPKPSL</sequence>
<dbReference type="Pfam" id="PF03389">
    <property type="entry name" value="MobA_MobL"/>
    <property type="match status" value="1"/>
</dbReference>
<dbReference type="InterPro" id="IPR005053">
    <property type="entry name" value="MobA_MobL"/>
</dbReference>
<dbReference type="EMBL" id="CP000050">
    <property type="protein sequence ID" value="AAY49452.1"/>
    <property type="molecule type" value="Genomic_DNA"/>
</dbReference>
<dbReference type="AlphaFoldDB" id="A0A0H2X7X2"/>
<keyword evidence="2" id="KW-0184">Conjugation</keyword>
<name>A0A0H2X7X2_XANC8</name>
<protein>
    <submittedName>
        <fullName evidence="5">Plasmid mobilization protein</fullName>
    </submittedName>
</protein>
<dbReference type="KEGG" id="xcb:XC_2402"/>
<evidence type="ECO:0000256" key="1">
    <source>
        <dbReference type="ARBA" id="ARBA00010873"/>
    </source>
</evidence>
<dbReference type="HOGENOM" id="CLU_025383_6_0_6"/>
<accession>A0A0H2X7X2</accession>